<dbReference type="Proteomes" id="UP001156708">
    <property type="component" value="Unassembled WGS sequence"/>
</dbReference>
<evidence type="ECO:0000256" key="3">
    <source>
        <dbReference type="ARBA" id="ARBA00023125"/>
    </source>
</evidence>
<proteinExistence type="inferred from homology"/>
<dbReference type="InterPro" id="IPR050950">
    <property type="entry name" value="HTH-type_LysR_regulators"/>
</dbReference>
<evidence type="ECO:0000313" key="7">
    <source>
        <dbReference type="Proteomes" id="UP001156708"/>
    </source>
</evidence>
<dbReference type="AlphaFoldDB" id="A0AA37W9Q8"/>
<protein>
    <submittedName>
        <fullName evidence="6">LysR family transcriptional regulator</fullName>
    </submittedName>
</protein>
<accession>A0AA37W9Q8</accession>
<dbReference type="InterPro" id="IPR036390">
    <property type="entry name" value="WH_DNA-bd_sf"/>
</dbReference>
<dbReference type="InterPro" id="IPR000847">
    <property type="entry name" value="LysR_HTH_N"/>
</dbReference>
<dbReference type="GO" id="GO:0005829">
    <property type="term" value="C:cytosol"/>
    <property type="evidence" value="ECO:0007669"/>
    <property type="project" value="TreeGrafter"/>
</dbReference>
<evidence type="ECO:0000256" key="4">
    <source>
        <dbReference type="ARBA" id="ARBA00023163"/>
    </source>
</evidence>
<dbReference type="Pfam" id="PF03466">
    <property type="entry name" value="LysR_substrate"/>
    <property type="match status" value="1"/>
</dbReference>
<dbReference type="Gene3D" id="3.40.190.290">
    <property type="match status" value="1"/>
</dbReference>
<comment type="caution">
    <text evidence="6">The sequence shown here is derived from an EMBL/GenBank/DDBJ whole genome shotgun (WGS) entry which is preliminary data.</text>
</comment>
<reference evidence="7" key="1">
    <citation type="journal article" date="2019" name="Int. J. Syst. Evol. Microbiol.">
        <title>The Global Catalogue of Microorganisms (GCM) 10K type strain sequencing project: providing services to taxonomists for standard genome sequencing and annotation.</title>
        <authorList>
            <consortium name="The Broad Institute Genomics Platform"/>
            <consortium name="The Broad Institute Genome Sequencing Center for Infectious Disease"/>
            <person name="Wu L."/>
            <person name="Ma J."/>
        </authorList>
    </citation>
    <scope>NUCLEOTIDE SEQUENCE [LARGE SCALE GENOMIC DNA]</scope>
    <source>
        <strain evidence="7">NBRC 12467</strain>
    </source>
</reference>
<dbReference type="Pfam" id="PF00126">
    <property type="entry name" value="HTH_1"/>
    <property type="match status" value="1"/>
</dbReference>
<dbReference type="PANTHER" id="PTHR30419:SF8">
    <property type="entry name" value="NITROGEN ASSIMILATION TRANSCRIPTIONAL ACTIVATOR-RELATED"/>
    <property type="match status" value="1"/>
</dbReference>
<keyword evidence="7" id="KW-1185">Reference proteome</keyword>
<dbReference type="Gene3D" id="1.10.10.10">
    <property type="entry name" value="Winged helix-like DNA-binding domain superfamily/Winged helix DNA-binding domain"/>
    <property type="match status" value="1"/>
</dbReference>
<organism evidence="6 7">
    <name type="scientific">Gluconobacter sphaericus NBRC 12467</name>
    <dbReference type="NCBI Taxonomy" id="1307951"/>
    <lineage>
        <taxon>Bacteria</taxon>
        <taxon>Pseudomonadati</taxon>
        <taxon>Pseudomonadota</taxon>
        <taxon>Alphaproteobacteria</taxon>
        <taxon>Acetobacterales</taxon>
        <taxon>Acetobacteraceae</taxon>
        <taxon>Gluconobacter</taxon>
    </lineage>
</organism>
<dbReference type="EMBL" id="BSNZ01000008">
    <property type="protein sequence ID" value="GLQ84427.1"/>
    <property type="molecule type" value="Genomic_DNA"/>
</dbReference>
<dbReference type="RefSeq" id="WP_141353022.1">
    <property type="nucleotide sequence ID" value="NZ_BARA01000111.1"/>
</dbReference>
<dbReference type="SUPFAM" id="SSF53850">
    <property type="entry name" value="Periplasmic binding protein-like II"/>
    <property type="match status" value="1"/>
</dbReference>
<dbReference type="InterPro" id="IPR036388">
    <property type="entry name" value="WH-like_DNA-bd_sf"/>
</dbReference>
<evidence type="ECO:0000256" key="2">
    <source>
        <dbReference type="ARBA" id="ARBA00023015"/>
    </source>
</evidence>
<keyword evidence="4" id="KW-0804">Transcription</keyword>
<comment type="similarity">
    <text evidence="1">Belongs to the LysR transcriptional regulatory family.</text>
</comment>
<dbReference type="SUPFAM" id="SSF46785">
    <property type="entry name" value="Winged helix' DNA-binding domain"/>
    <property type="match status" value="1"/>
</dbReference>
<evidence type="ECO:0000256" key="1">
    <source>
        <dbReference type="ARBA" id="ARBA00009437"/>
    </source>
</evidence>
<evidence type="ECO:0000313" key="6">
    <source>
        <dbReference type="EMBL" id="GLQ84427.1"/>
    </source>
</evidence>
<dbReference type="InterPro" id="IPR005119">
    <property type="entry name" value="LysR_subst-bd"/>
</dbReference>
<dbReference type="GO" id="GO:0003677">
    <property type="term" value="F:DNA binding"/>
    <property type="evidence" value="ECO:0007669"/>
    <property type="project" value="UniProtKB-KW"/>
</dbReference>
<keyword evidence="3" id="KW-0238">DNA-binding</keyword>
<gene>
    <name evidence="6" type="ORF">GCM10007872_13350</name>
</gene>
<evidence type="ECO:0000259" key="5">
    <source>
        <dbReference type="PROSITE" id="PS50931"/>
    </source>
</evidence>
<feature type="domain" description="HTH lysR-type" evidence="5">
    <location>
        <begin position="17"/>
        <end position="74"/>
    </location>
</feature>
<dbReference type="PRINTS" id="PR00039">
    <property type="entry name" value="HTHLYSR"/>
</dbReference>
<dbReference type="PROSITE" id="PS50931">
    <property type="entry name" value="HTH_LYSR"/>
    <property type="match status" value="1"/>
</dbReference>
<dbReference type="PANTHER" id="PTHR30419">
    <property type="entry name" value="HTH-TYPE TRANSCRIPTIONAL REGULATOR YBHD"/>
    <property type="match status" value="1"/>
</dbReference>
<dbReference type="GO" id="GO:0003700">
    <property type="term" value="F:DNA-binding transcription factor activity"/>
    <property type="evidence" value="ECO:0007669"/>
    <property type="project" value="InterPro"/>
</dbReference>
<name>A0AA37W9Q8_9PROT</name>
<keyword evidence="2" id="KW-0805">Transcription regulation</keyword>
<sequence>MQEKQLLPPSWFVDIRLKFRHLQLLQALSRHNTLQSAAESLGLAQPAASRLLGDLEDVIGIPLFQREGRRLVINAYGSVLTRHANNLLDELDRTRDELNALLSGGAGTVSIGAIDGPVVDLLTMAVLNIQRDSPDISLEIRTGSSVGLFHDLVNGDIDIMIGRAPEDARNMMCHYTPIGEEPMVIAARQNHPLFRKASTVRLEDMAPFPWVLQRKGGKSRSKLESIFQDRNLALPKDIIGSDSLLMTLAYLEKTDALTILSAAVAHQQAKYRQIQIVSSDVNIAISSYGILMLKSRNQSRPTMKVLDELEKTLRPVTKRQA</sequence>